<feature type="region of interest" description="Disordered" evidence="1">
    <location>
        <begin position="1"/>
        <end position="20"/>
    </location>
</feature>
<dbReference type="RefSeq" id="WP_125055094.1">
    <property type="nucleotide sequence ID" value="NZ_BHZD01000001.1"/>
</dbReference>
<name>A0A401W4C9_STREY</name>
<evidence type="ECO:0000256" key="1">
    <source>
        <dbReference type="SAM" id="MobiDB-lite"/>
    </source>
</evidence>
<comment type="caution">
    <text evidence="2">The sequence shown here is derived from an EMBL/GenBank/DDBJ whole genome shotgun (WGS) entry which is preliminary data.</text>
</comment>
<accession>A0A401W4C9</accession>
<protein>
    <submittedName>
        <fullName evidence="2">Uncharacterized protein</fullName>
    </submittedName>
</protein>
<dbReference type="AlphaFoldDB" id="A0A401W4C9"/>
<organism evidence="2 3">
    <name type="scientific">Streptomyces paromomycinus</name>
    <name type="common">Streptomyces rimosus subsp. paromomycinus</name>
    <dbReference type="NCBI Taxonomy" id="92743"/>
    <lineage>
        <taxon>Bacteria</taxon>
        <taxon>Bacillati</taxon>
        <taxon>Actinomycetota</taxon>
        <taxon>Actinomycetes</taxon>
        <taxon>Kitasatosporales</taxon>
        <taxon>Streptomycetaceae</taxon>
        <taxon>Streptomyces</taxon>
    </lineage>
</organism>
<reference evidence="2 3" key="1">
    <citation type="submission" date="2018-11" db="EMBL/GenBank/DDBJ databases">
        <title>Whole genome sequence of Streptomyces paromomycinus NBRC 15454(T).</title>
        <authorList>
            <person name="Komaki H."/>
            <person name="Tamura T."/>
        </authorList>
    </citation>
    <scope>NUCLEOTIDE SEQUENCE [LARGE SCALE GENOMIC DNA]</scope>
    <source>
        <strain evidence="2 3">NBRC 15454</strain>
    </source>
</reference>
<dbReference type="EMBL" id="BHZD01000001">
    <property type="protein sequence ID" value="GCD44151.1"/>
    <property type="molecule type" value="Genomic_DNA"/>
</dbReference>
<evidence type="ECO:0000313" key="2">
    <source>
        <dbReference type="EMBL" id="GCD44151.1"/>
    </source>
</evidence>
<proteinExistence type="predicted"/>
<evidence type="ECO:0000313" key="3">
    <source>
        <dbReference type="Proteomes" id="UP000286746"/>
    </source>
</evidence>
<gene>
    <name evidence="2" type="ORF">GKJPGBOP_03842</name>
</gene>
<dbReference type="Proteomes" id="UP000286746">
    <property type="component" value="Unassembled WGS sequence"/>
</dbReference>
<sequence length="60" mass="6724">MAWDHYRNEPVSEENTTEELTGLTAAARAAEQAGDTGWANVLHNEINDELDVLEELRGNR</sequence>
<feature type="compositionally biased region" description="Basic and acidic residues" evidence="1">
    <location>
        <begin position="1"/>
        <end position="10"/>
    </location>
</feature>
<keyword evidence="3" id="KW-1185">Reference proteome</keyword>